<comment type="caution">
    <text evidence="1">The sequence shown here is derived from an EMBL/GenBank/DDBJ whole genome shotgun (WGS) entry which is preliminary data.</text>
</comment>
<dbReference type="Proteomes" id="UP000663874">
    <property type="component" value="Unassembled WGS sequence"/>
</dbReference>
<protein>
    <submittedName>
        <fullName evidence="1">Uncharacterized protein</fullName>
    </submittedName>
</protein>
<evidence type="ECO:0000313" key="1">
    <source>
        <dbReference type="EMBL" id="CAF1561309.1"/>
    </source>
</evidence>
<proteinExistence type="predicted"/>
<evidence type="ECO:0000313" key="2">
    <source>
        <dbReference type="EMBL" id="CAF4276269.1"/>
    </source>
</evidence>
<dbReference type="Proteomes" id="UP000663889">
    <property type="component" value="Unassembled WGS sequence"/>
</dbReference>
<reference evidence="1" key="1">
    <citation type="submission" date="2021-02" db="EMBL/GenBank/DDBJ databases">
        <authorList>
            <person name="Nowell W R."/>
        </authorList>
    </citation>
    <scope>NUCLEOTIDE SEQUENCE</scope>
</reference>
<dbReference type="EMBL" id="CAJOBE010027172">
    <property type="protein sequence ID" value="CAF4276269.1"/>
    <property type="molecule type" value="Genomic_DNA"/>
</dbReference>
<dbReference type="EMBL" id="CAJNOU010012349">
    <property type="protein sequence ID" value="CAF1561309.1"/>
    <property type="molecule type" value="Genomic_DNA"/>
</dbReference>
<evidence type="ECO:0000313" key="3">
    <source>
        <dbReference type="Proteomes" id="UP000663889"/>
    </source>
</evidence>
<gene>
    <name evidence="2" type="ORF">FNK824_LOCUS39709</name>
    <name evidence="1" type="ORF">SEV965_LOCUS39162</name>
</gene>
<organism evidence="1 3">
    <name type="scientific">Rotaria sordida</name>
    <dbReference type="NCBI Taxonomy" id="392033"/>
    <lineage>
        <taxon>Eukaryota</taxon>
        <taxon>Metazoa</taxon>
        <taxon>Spiralia</taxon>
        <taxon>Gnathifera</taxon>
        <taxon>Rotifera</taxon>
        <taxon>Eurotatoria</taxon>
        <taxon>Bdelloidea</taxon>
        <taxon>Philodinida</taxon>
        <taxon>Philodinidae</taxon>
        <taxon>Rotaria</taxon>
    </lineage>
</organism>
<accession>A0A815XR59</accession>
<name>A0A815XR59_9BILA</name>
<sequence length="101" mass="11345">MIPFKQNSERLSLIIEHGIDCREALDFFLKAHSTSFYSKATTPAQIKTTFSAGLRLLWSDVADIINSLMVNIHHEQLLMTQIASADYILSKVDNTTSIVMS</sequence>
<dbReference type="AlphaFoldDB" id="A0A815XR59"/>